<evidence type="ECO:0000313" key="2">
    <source>
        <dbReference type="Proteomes" id="UP000248627"/>
    </source>
</evidence>
<dbReference type="AlphaFoldDB" id="A0A2W2BFA3"/>
<dbReference type="EMBL" id="POTX01000332">
    <property type="protein sequence ID" value="PZF85845.1"/>
    <property type="molecule type" value="Genomic_DNA"/>
</dbReference>
<dbReference type="Proteomes" id="UP000248627">
    <property type="component" value="Unassembled WGS sequence"/>
</dbReference>
<protein>
    <submittedName>
        <fullName evidence="1">Uncharacterized protein</fullName>
    </submittedName>
</protein>
<sequence>MTSVPGPAPGRREAGQQRRTLGLPFTALCGLALLGLPRVILHDLDLVHEGTLVNLLLVVVPLVVWISVVVARRVPNPFLTLLVVGLLYGVLLALTHQLLWGAAFEEPPALGGNLSDLAPGNQTMIIRIFATISSLFTGAIVGAVSGLIAWALSRHRS</sequence>
<evidence type="ECO:0000313" key="1">
    <source>
        <dbReference type="EMBL" id="PZF85845.1"/>
    </source>
</evidence>
<gene>
    <name evidence="1" type="ORF">C1I93_28240</name>
</gene>
<organism evidence="1 2">
    <name type="scientific">Micromonospora endophytica</name>
    <dbReference type="NCBI Taxonomy" id="515350"/>
    <lineage>
        <taxon>Bacteria</taxon>
        <taxon>Bacillati</taxon>
        <taxon>Actinomycetota</taxon>
        <taxon>Actinomycetes</taxon>
        <taxon>Micromonosporales</taxon>
        <taxon>Micromonosporaceae</taxon>
        <taxon>Micromonospora</taxon>
    </lineage>
</organism>
<proteinExistence type="predicted"/>
<dbReference type="OrthoDB" id="2658663at2"/>
<keyword evidence="2" id="KW-1185">Reference proteome</keyword>
<accession>A0A2W2BFA3</accession>
<name>A0A2W2BFA3_9ACTN</name>
<dbReference type="RefSeq" id="WP_111246311.1">
    <property type="nucleotide sequence ID" value="NZ_AP023358.1"/>
</dbReference>
<comment type="caution">
    <text evidence="1">The sequence shown here is derived from an EMBL/GenBank/DDBJ whole genome shotgun (WGS) entry which is preliminary data.</text>
</comment>
<reference evidence="1 2" key="1">
    <citation type="submission" date="2018-01" db="EMBL/GenBank/DDBJ databases">
        <title>Draft genome sequence of Jishengella endophytica.</title>
        <authorList>
            <person name="Sahin N."/>
            <person name="Ay H."/>
            <person name="Saygin H."/>
        </authorList>
    </citation>
    <scope>NUCLEOTIDE SEQUENCE [LARGE SCALE GENOMIC DNA]</scope>
    <source>
        <strain evidence="1 2">DSM 45430</strain>
    </source>
</reference>